<dbReference type="EMBL" id="RQTK01000082">
    <property type="protein sequence ID" value="RUS88462.1"/>
    <property type="molecule type" value="Genomic_DNA"/>
</dbReference>
<feature type="compositionally biased region" description="Basic and acidic residues" evidence="1">
    <location>
        <begin position="510"/>
        <end position="520"/>
    </location>
</feature>
<dbReference type="Proteomes" id="UP000271974">
    <property type="component" value="Unassembled WGS sequence"/>
</dbReference>
<feature type="region of interest" description="Disordered" evidence="1">
    <location>
        <begin position="427"/>
        <end position="716"/>
    </location>
</feature>
<feature type="region of interest" description="Disordered" evidence="1">
    <location>
        <begin position="127"/>
        <end position="241"/>
    </location>
</feature>
<evidence type="ECO:0000313" key="2">
    <source>
        <dbReference type="EMBL" id="RUS88462.1"/>
    </source>
</evidence>
<gene>
    <name evidence="2" type="ORF">EGW08_003799</name>
</gene>
<feature type="compositionally biased region" description="Low complexity" evidence="1">
    <location>
        <begin position="601"/>
        <end position="613"/>
    </location>
</feature>
<reference evidence="2 3" key="1">
    <citation type="submission" date="2019-01" db="EMBL/GenBank/DDBJ databases">
        <title>A draft genome assembly of the solar-powered sea slug Elysia chlorotica.</title>
        <authorList>
            <person name="Cai H."/>
            <person name="Li Q."/>
            <person name="Fang X."/>
            <person name="Li J."/>
            <person name="Curtis N.E."/>
            <person name="Altenburger A."/>
            <person name="Shibata T."/>
            <person name="Feng M."/>
            <person name="Maeda T."/>
            <person name="Schwartz J.A."/>
            <person name="Shigenobu S."/>
            <person name="Lundholm N."/>
            <person name="Nishiyama T."/>
            <person name="Yang H."/>
            <person name="Hasebe M."/>
            <person name="Li S."/>
            <person name="Pierce S.K."/>
            <person name="Wang J."/>
        </authorList>
    </citation>
    <scope>NUCLEOTIDE SEQUENCE [LARGE SCALE GENOMIC DNA]</scope>
    <source>
        <strain evidence="2">EC2010</strain>
        <tissue evidence="2">Whole organism of an adult</tissue>
    </source>
</reference>
<name>A0A3S1ACP3_ELYCH</name>
<feature type="region of interest" description="Disordered" evidence="1">
    <location>
        <begin position="1"/>
        <end position="27"/>
    </location>
</feature>
<comment type="caution">
    <text evidence="2">The sequence shown here is derived from an EMBL/GenBank/DDBJ whole genome shotgun (WGS) entry which is preliminary data.</text>
</comment>
<feature type="compositionally biased region" description="Basic and acidic residues" evidence="1">
    <location>
        <begin position="533"/>
        <end position="542"/>
    </location>
</feature>
<feature type="compositionally biased region" description="Polar residues" evidence="1">
    <location>
        <begin position="386"/>
        <end position="401"/>
    </location>
</feature>
<feature type="compositionally biased region" description="Low complexity" evidence="1">
    <location>
        <begin position="648"/>
        <end position="662"/>
    </location>
</feature>
<proteinExistence type="predicted"/>
<feature type="compositionally biased region" description="Polar residues" evidence="1">
    <location>
        <begin position="672"/>
        <end position="693"/>
    </location>
</feature>
<feature type="region of interest" description="Disordered" evidence="1">
    <location>
        <begin position="346"/>
        <end position="403"/>
    </location>
</feature>
<organism evidence="2 3">
    <name type="scientific">Elysia chlorotica</name>
    <name type="common">Eastern emerald elysia</name>
    <name type="synonym">Sea slug</name>
    <dbReference type="NCBI Taxonomy" id="188477"/>
    <lineage>
        <taxon>Eukaryota</taxon>
        <taxon>Metazoa</taxon>
        <taxon>Spiralia</taxon>
        <taxon>Lophotrochozoa</taxon>
        <taxon>Mollusca</taxon>
        <taxon>Gastropoda</taxon>
        <taxon>Heterobranchia</taxon>
        <taxon>Euthyneura</taxon>
        <taxon>Panpulmonata</taxon>
        <taxon>Sacoglossa</taxon>
        <taxon>Placobranchoidea</taxon>
        <taxon>Plakobranchidae</taxon>
        <taxon>Elysia</taxon>
    </lineage>
</organism>
<feature type="compositionally biased region" description="Acidic residues" evidence="1">
    <location>
        <begin position="209"/>
        <end position="224"/>
    </location>
</feature>
<feature type="compositionally biased region" description="Basic and acidic residues" evidence="1">
    <location>
        <begin position="296"/>
        <end position="314"/>
    </location>
</feature>
<feature type="compositionally biased region" description="Polar residues" evidence="1">
    <location>
        <begin position="427"/>
        <end position="451"/>
    </location>
</feature>
<feature type="compositionally biased region" description="Basic and acidic residues" evidence="1">
    <location>
        <begin position="467"/>
        <end position="479"/>
    </location>
</feature>
<dbReference type="OrthoDB" id="10551885at2759"/>
<protein>
    <submittedName>
        <fullName evidence="2">Uncharacterized protein</fullName>
    </submittedName>
</protein>
<sequence>MAHLLEKQYKRGERARKKNKQEERKMVHEISGKNGLRALHEYRVEMVTREQRKIAEELERIREGLRMHKGQRWNAGARHKEAKRGLQLAAIVSPRREASIFSSAKTFAHQHRGRLDASLAGISGTVSGAHRTAKSGPFLTSRRPSRLTAGETTAAGSTLSPNPVSGRQEKKVPRLQLHGAVDSGREDALTSSRSMGHLAISAGPGVGDSSDDSDSDADYDDDSDGGGGGGGGGRRDRPPHPDLLKAILQGVVQCWEETVAAAADPMGSAGGRAERLAGGEIPSTATSIGDFLSPRGLDEKSGQNKDSDFPEKRRRQDNALSLALLKNMKANNIDGKKLVLEKRLSTGTSGADETVLHPKGTLFTKVPGGEPTASPSNVRRRRISAQGLTTPSLSRSASSRQGDVMETVAEYVADITRDLPQIHENTTNAASQSGDAIPSSRNIHSAASSTNRKGKAPHSAQSTRSSKVSESEKSTERGSQRSYGRHVRTTRNKDSKNQSNQSRPVSGKSGKSERSSHSTDTKVFYRNPTAEMDQNRDTRNVADDEDSVPRVSFRLPPLKKEKQPGSVSKSARSSLSLIQDSRRDSTMTDARNNDNNVTKYNNSSIGNGSSNNNTPLPRLQQAAEPKLLNKNRSRRDKLTTTLPRIPVSSSASSTPRLASQSSTLPEGADDLANNTAHDTKENQLNIDFQSARSNPGGGIRYKKKLHVYQKSPRSNN</sequence>
<accession>A0A3S1ACP3</accession>
<evidence type="ECO:0000256" key="1">
    <source>
        <dbReference type="SAM" id="MobiDB-lite"/>
    </source>
</evidence>
<feature type="compositionally biased region" description="Polar residues" evidence="1">
    <location>
        <begin position="150"/>
        <end position="165"/>
    </location>
</feature>
<keyword evidence="3" id="KW-1185">Reference proteome</keyword>
<evidence type="ECO:0000313" key="3">
    <source>
        <dbReference type="Proteomes" id="UP000271974"/>
    </source>
</evidence>
<feature type="compositionally biased region" description="Polar residues" evidence="1">
    <location>
        <begin position="587"/>
        <end position="600"/>
    </location>
</feature>
<feature type="region of interest" description="Disordered" evidence="1">
    <location>
        <begin position="265"/>
        <end position="314"/>
    </location>
</feature>
<feature type="compositionally biased region" description="Low complexity" evidence="1">
    <location>
        <begin position="566"/>
        <end position="576"/>
    </location>
</feature>
<feature type="compositionally biased region" description="Basic and acidic residues" evidence="1">
    <location>
        <begin position="1"/>
        <end position="12"/>
    </location>
</feature>
<dbReference type="AlphaFoldDB" id="A0A3S1ACP3"/>